<evidence type="ECO:0008006" key="3">
    <source>
        <dbReference type="Google" id="ProtNLM"/>
    </source>
</evidence>
<proteinExistence type="predicted"/>
<name>F4BH43_9GAMM</name>
<dbReference type="SUPFAM" id="SSF53756">
    <property type="entry name" value="UDP-Glycosyltransferase/glycogen phosphorylase"/>
    <property type="match status" value="1"/>
</dbReference>
<protein>
    <recommendedName>
        <fullName evidence="3">Glycosyl transferase family 1 domain-containing protein</fullName>
    </recommendedName>
</protein>
<organism evidence="1 2">
    <name type="scientific">Francisella hispaniensis</name>
    <dbReference type="NCBI Taxonomy" id="622488"/>
    <lineage>
        <taxon>Bacteria</taxon>
        <taxon>Pseudomonadati</taxon>
        <taxon>Pseudomonadota</taxon>
        <taxon>Gammaproteobacteria</taxon>
        <taxon>Thiotrichales</taxon>
        <taxon>Francisellaceae</taxon>
        <taxon>Francisella</taxon>
    </lineage>
</organism>
<evidence type="ECO:0000313" key="2">
    <source>
        <dbReference type="Proteomes" id="UP000008303"/>
    </source>
</evidence>
<evidence type="ECO:0000313" key="1">
    <source>
        <dbReference type="EMBL" id="AEE26787.1"/>
    </source>
</evidence>
<dbReference type="AlphaFoldDB" id="F4BH43"/>
<dbReference type="Gene3D" id="3.40.50.2000">
    <property type="entry name" value="Glycogen Phosphorylase B"/>
    <property type="match status" value="1"/>
</dbReference>
<dbReference type="Proteomes" id="UP000008303">
    <property type="component" value="Chromosome"/>
</dbReference>
<reference evidence="2" key="1">
    <citation type="journal article" date="2011" name="Appl. Environ. Microbiol.">
        <title>Common ancestry and novel genetic traits of Francisella novicida-like isolates from North America and Australia as revealed by comparative genomic analyses.</title>
        <authorList>
            <person name="Siddaramappa S."/>
            <person name="Challacombe J.F."/>
            <person name="Petersen J.M."/>
            <person name="Pillai S."/>
            <person name="Hogg G."/>
            <person name="Kuske C.R."/>
        </authorList>
    </citation>
    <scope>NUCLEOTIDE SEQUENCE [LARGE SCALE GENOMIC DNA]</scope>
    <source>
        <strain evidence="2">3523</strain>
    </source>
</reference>
<dbReference type="HOGENOM" id="CLU_784711_0_0_6"/>
<accession>F4BH43</accession>
<dbReference type="EMBL" id="CP002558">
    <property type="protein sequence ID" value="AEE26787.1"/>
    <property type="molecule type" value="Genomic_DNA"/>
</dbReference>
<gene>
    <name evidence="1" type="ordered locus">FN3523_1484</name>
</gene>
<dbReference type="KEGG" id="fcn:FN3523_1484"/>
<dbReference type="PATRIC" id="fig|676032.3.peg.1495"/>
<dbReference type="eggNOG" id="COG0438">
    <property type="taxonomic scope" value="Bacteria"/>
</dbReference>
<sequence length="353" mass="41127">MSKGLRELGYSVDVASTGDGFKKTVADITVNWAVYWDIKGQIRLLKQFKNFLKEYELIQVIAPYSLPVVLQIYLSISNIFFRKKYKIFSSIVGCDYVFWTTGRKVLGISLFDEVEKYGEGSINRIRDKLRSFLTRSFVRGYMGMPEYYYSYIADAKYRNKPIALTLAAANMKHKYDDLDFDKFTKKQKLVFFHGIPKGREGFKGSHHIKAAFEIAKKKYKDIAEFIIVTSVPYDEYIEIVSKTDIVFDQTNFHIYGMATLEAMEAGKIVASCSQDKGFWSKVSKDLSLEFIPKIYTLKPDKDFILSQIDKIIQEKQELPNIAKHNRKFVEKYHNPKLIAQRHLDFWKNNMVKK</sequence>